<proteinExistence type="predicted"/>
<accession>A0ABQ7GCQ0</accession>
<keyword evidence="2" id="KW-1185">Reference proteome</keyword>
<name>A0ABQ7GCQ0_DUNSA</name>
<gene>
    <name evidence="1" type="ORF">DUNSADRAFT_11791</name>
</gene>
<dbReference type="EMBL" id="MU069880">
    <property type="protein sequence ID" value="KAF5832349.1"/>
    <property type="molecule type" value="Genomic_DNA"/>
</dbReference>
<protein>
    <submittedName>
        <fullName evidence="1">Uncharacterized protein</fullName>
    </submittedName>
</protein>
<reference evidence="1" key="1">
    <citation type="submission" date="2017-08" db="EMBL/GenBank/DDBJ databases">
        <authorList>
            <person name="Polle J.E."/>
            <person name="Barry K."/>
            <person name="Cushman J."/>
            <person name="Schmutz J."/>
            <person name="Tran D."/>
            <person name="Hathwaick L.T."/>
            <person name="Yim W.C."/>
            <person name="Jenkins J."/>
            <person name="Mckie-Krisberg Z.M."/>
            <person name="Prochnik S."/>
            <person name="Lindquist E."/>
            <person name="Dockter R.B."/>
            <person name="Adam C."/>
            <person name="Molina H."/>
            <person name="Bunkerborg J."/>
            <person name="Jin E."/>
            <person name="Buchheim M."/>
            <person name="Magnuson J."/>
        </authorList>
    </citation>
    <scope>NUCLEOTIDE SEQUENCE</scope>
    <source>
        <strain evidence="1">CCAP 19/18</strain>
    </source>
</reference>
<sequence length="166" mass="18507">MVRNDKILFKTEAVRAVISEARAVLIRNRPGKSFETTLKIVQEAIDGEEEDSVPFELNMLEALLFLTSSYFDVRIGHLNFMYDGVVADMRESSEPFSAVASEAMLQQLTPLDKAITASGQLPDLMHQINHRSCMLCICFSARDQLPPELLSAQLHSASSPTPLMLH</sequence>
<dbReference type="Proteomes" id="UP000815325">
    <property type="component" value="Unassembled WGS sequence"/>
</dbReference>
<comment type="caution">
    <text evidence="1">The sequence shown here is derived from an EMBL/GenBank/DDBJ whole genome shotgun (WGS) entry which is preliminary data.</text>
</comment>
<evidence type="ECO:0000313" key="2">
    <source>
        <dbReference type="Proteomes" id="UP000815325"/>
    </source>
</evidence>
<organism evidence="1 2">
    <name type="scientific">Dunaliella salina</name>
    <name type="common">Green alga</name>
    <name type="synonym">Protococcus salinus</name>
    <dbReference type="NCBI Taxonomy" id="3046"/>
    <lineage>
        <taxon>Eukaryota</taxon>
        <taxon>Viridiplantae</taxon>
        <taxon>Chlorophyta</taxon>
        <taxon>core chlorophytes</taxon>
        <taxon>Chlorophyceae</taxon>
        <taxon>CS clade</taxon>
        <taxon>Chlamydomonadales</taxon>
        <taxon>Dunaliellaceae</taxon>
        <taxon>Dunaliella</taxon>
    </lineage>
</organism>
<evidence type="ECO:0000313" key="1">
    <source>
        <dbReference type="EMBL" id="KAF5832349.1"/>
    </source>
</evidence>